<dbReference type="Proteomes" id="UP001219525">
    <property type="component" value="Unassembled WGS sequence"/>
</dbReference>
<reference evidence="2" key="1">
    <citation type="submission" date="2023-03" db="EMBL/GenBank/DDBJ databases">
        <title>Massive genome expansion in bonnet fungi (Mycena s.s.) driven by repeated elements and novel gene families across ecological guilds.</title>
        <authorList>
            <consortium name="Lawrence Berkeley National Laboratory"/>
            <person name="Harder C.B."/>
            <person name="Miyauchi S."/>
            <person name="Viragh M."/>
            <person name="Kuo A."/>
            <person name="Thoen E."/>
            <person name="Andreopoulos B."/>
            <person name="Lu D."/>
            <person name="Skrede I."/>
            <person name="Drula E."/>
            <person name="Henrissat B."/>
            <person name="Morin E."/>
            <person name="Kohler A."/>
            <person name="Barry K."/>
            <person name="LaButti K."/>
            <person name="Morin E."/>
            <person name="Salamov A."/>
            <person name="Lipzen A."/>
            <person name="Mereny Z."/>
            <person name="Hegedus B."/>
            <person name="Baldrian P."/>
            <person name="Stursova M."/>
            <person name="Weitz H."/>
            <person name="Taylor A."/>
            <person name="Grigoriev I.V."/>
            <person name="Nagy L.G."/>
            <person name="Martin F."/>
            <person name="Kauserud H."/>
        </authorList>
    </citation>
    <scope>NUCLEOTIDE SEQUENCE</scope>
    <source>
        <strain evidence="2">9144</strain>
    </source>
</reference>
<evidence type="ECO:0000313" key="2">
    <source>
        <dbReference type="EMBL" id="KAJ7195809.1"/>
    </source>
</evidence>
<sequence length="299" mass="33551">MCTTRRCPSPPTHDDLSEANAGNTKGVDIDKWMRGTLRHFAGRTKRIRYGSVRGKLVRTIISIARLETTDAMGKRATSHRPLSHEHIKLVRIRARQRGEYAQPELLNRPQLLHRPMGVVHRVHGLVRDFALQADRAACSDGAAQRREDEDRTDVDAATWSIQDRPWDFKFCKDFAVGVCLAIVPSNSSDTTRVVTRPSSVVTRKLSLTAPSKKGNVTGRVLSESSNNAPNTRKQRLPSHPWVLRRSSRRVLRGTDGIFVRLLDGLCVGAPHSNKLVCLGPRGPKLGWRMYRAEGHRKPN</sequence>
<feature type="region of interest" description="Disordered" evidence="1">
    <location>
        <begin position="1"/>
        <end position="23"/>
    </location>
</feature>
<evidence type="ECO:0000313" key="3">
    <source>
        <dbReference type="Proteomes" id="UP001219525"/>
    </source>
</evidence>
<keyword evidence="3" id="KW-1185">Reference proteome</keyword>
<dbReference type="EMBL" id="JARJCW010000088">
    <property type="protein sequence ID" value="KAJ7195809.1"/>
    <property type="molecule type" value="Genomic_DNA"/>
</dbReference>
<comment type="caution">
    <text evidence="2">The sequence shown here is derived from an EMBL/GenBank/DDBJ whole genome shotgun (WGS) entry which is preliminary data.</text>
</comment>
<dbReference type="AlphaFoldDB" id="A0AAD6Y492"/>
<gene>
    <name evidence="2" type="ORF">GGX14DRAFT_474420</name>
</gene>
<name>A0AAD6Y492_9AGAR</name>
<proteinExistence type="predicted"/>
<feature type="region of interest" description="Disordered" evidence="1">
    <location>
        <begin position="212"/>
        <end position="236"/>
    </location>
</feature>
<protein>
    <submittedName>
        <fullName evidence="2">Uncharacterized protein</fullName>
    </submittedName>
</protein>
<evidence type="ECO:0000256" key="1">
    <source>
        <dbReference type="SAM" id="MobiDB-lite"/>
    </source>
</evidence>
<accession>A0AAD6Y492</accession>
<organism evidence="2 3">
    <name type="scientific">Mycena pura</name>
    <dbReference type="NCBI Taxonomy" id="153505"/>
    <lineage>
        <taxon>Eukaryota</taxon>
        <taxon>Fungi</taxon>
        <taxon>Dikarya</taxon>
        <taxon>Basidiomycota</taxon>
        <taxon>Agaricomycotina</taxon>
        <taxon>Agaricomycetes</taxon>
        <taxon>Agaricomycetidae</taxon>
        <taxon>Agaricales</taxon>
        <taxon>Marasmiineae</taxon>
        <taxon>Mycenaceae</taxon>
        <taxon>Mycena</taxon>
    </lineage>
</organism>
<feature type="compositionally biased region" description="Polar residues" evidence="1">
    <location>
        <begin position="222"/>
        <end position="231"/>
    </location>
</feature>